<sequence length="291" mass="29877">MPEHSSHTSSPAPATPQSVTATPRFVTATTHAAAATPLLDAAAPQAAGDAARPGHPSRRRLAVIFGAVVAILAAVNVADKFGPHHTGLVAGPIVALALVLIARRAGLSWHDLGMSRRTLVPGLRYAVGAVGVVAVIYTIGAAVPATRVAFHDVRYHLHPGAALLTAFVIVPLGTVLLEEVAFRGVLLGLVHRYRGATWASITSSVLFGLWHVLPSLRLAQVNQAVGATLGVGATGRVLAILGAVAFTAVAGLLLCELRRRSGSLLAAAALHWATNGLGLLITAALATVRFS</sequence>
<feature type="domain" description="CAAX prenyl protease 2/Lysostaphin resistance protein A-like" evidence="3">
    <location>
        <begin position="163"/>
        <end position="276"/>
    </location>
</feature>
<feature type="transmembrane region" description="Helical" evidence="2">
    <location>
        <begin position="123"/>
        <end position="143"/>
    </location>
</feature>
<feature type="transmembrane region" description="Helical" evidence="2">
    <location>
        <begin position="155"/>
        <end position="176"/>
    </location>
</feature>
<dbReference type="GO" id="GO:0080120">
    <property type="term" value="P:CAAX-box protein maturation"/>
    <property type="evidence" value="ECO:0007669"/>
    <property type="project" value="UniProtKB-ARBA"/>
</dbReference>
<keyword evidence="2" id="KW-0472">Membrane</keyword>
<feature type="transmembrane region" description="Helical" evidence="2">
    <location>
        <begin position="264"/>
        <end position="288"/>
    </location>
</feature>
<evidence type="ECO:0000256" key="2">
    <source>
        <dbReference type="SAM" id="Phobius"/>
    </source>
</evidence>
<evidence type="ECO:0000256" key="1">
    <source>
        <dbReference type="SAM" id="MobiDB-lite"/>
    </source>
</evidence>
<evidence type="ECO:0000313" key="5">
    <source>
        <dbReference type="Proteomes" id="UP000619479"/>
    </source>
</evidence>
<dbReference type="RefSeq" id="WP_264653265.1">
    <property type="nucleotide sequence ID" value="NZ_BAAAUC010000025.1"/>
</dbReference>
<dbReference type="GO" id="GO:0004175">
    <property type="term" value="F:endopeptidase activity"/>
    <property type="evidence" value="ECO:0007669"/>
    <property type="project" value="UniProtKB-ARBA"/>
</dbReference>
<protein>
    <submittedName>
        <fullName evidence="4">Abortive infection protein</fullName>
    </submittedName>
</protein>
<dbReference type="InterPro" id="IPR003675">
    <property type="entry name" value="Rce1/LyrA-like_dom"/>
</dbReference>
<gene>
    <name evidence="4" type="ORF">Acy02nite_26510</name>
</gene>
<dbReference type="Proteomes" id="UP000619479">
    <property type="component" value="Unassembled WGS sequence"/>
</dbReference>
<feature type="transmembrane region" description="Helical" evidence="2">
    <location>
        <begin position="196"/>
        <end position="213"/>
    </location>
</feature>
<organism evidence="4 5">
    <name type="scientific">Actinoplanes cyaneus</name>
    <dbReference type="NCBI Taxonomy" id="52696"/>
    <lineage>
        <taxon>Bacteria</taxon>
        <taxon>Bacillati</taxon>
        <taxon>Actinomycetota</taxon>
        <taxon>Actinomycetes</taxon>
        <taxon>Micromonosporales</taxon>
        <taxon>Micromonosporaceae</taxon>
        <taxon>Actinoplanes</taxon>
    </lineage>
</organism>
<name>A0A919IEW2_9ACTN</name>
<dbReference type="Pfam" id="PF02517">
    <property type="entry name" value="Rce1-like"/>
    <property type="match status" value="1"/>
</dbReference>
<feature type="transmembrane region" description="Helical" evidence="2">
    <location>
        <begin position="61"/>
        <end position="78"/>
    </location>
</feature>
<feature type="region of interest" description="Disordered" evidence="1">
    <location>
        <begin position="1"/>
        <end position="20"/>
    </location>
</feature>
<feature type="transmembrane region" description="Helical" evidence="2">
    <location>
        <begin position="84"/>
        <end position="102"/>
    </location>
</feature>
<comment type="caution">
    <text evidence="4">The sequence shown here is derived from an EMBL/GenBank/DDBJ whole genome shotgun (WGS) entry which is preliminary data.</text>
</comment>
<keyword evidence="5" id="KW-1185">Reference proteome</keyword>
<feature type="compositionally biased region" description="Low complexity" evidence="1">
    <location>
        <begin position="7"/>
        <end position="20"/>
    </location>
</feature>
<evidence type="ECO:0000259" key="3">
    <source>
        <dbReference type="Pfam" id="PF02517"/>
    </source>
</evidence>
<accession>A0A919IEW2</accession>
<keyword evidence="2" id="KW-0812">Transmembrane</keyword>
<reference evidence="4" key="1">
    <citation type="submission" date="2021-01" db="EMBL/GenBank/DDBJ databases">
        <title>Whole genome shotgun sequence of Actinoplanes cyaneus NBRC 14990.</title>
        <authorList>
            <person name="Komaki H."/>
            <person name="Tamura T."/>
        </authorList>
    </citation>
    <scope>NUCLEOTIDE SEQUENCE</scope>
    <source>
        <strain evidence="4">NBRC 14990</strain>
    </source>
</reference>
<evidence type="ECO:0000313" key="4">
    <source>
        <dbReference type="EMBL" id="GID64770.1"/>
    </source>
</evidence>
<proteinExistence type="predicted"/>
<dbReference type="EMBL" id="BOMH01000018">
    <property type="protein sequence ID" value="GID64770.1"/>
    <property type="molecule type" value="Genomic_DNA"/>
</dbReference>
<dbReference type="AlphaFoldDB" id="A0A919IEW2"/>
<feature type="transmembrane region" description="Helical" evidence="2">
    <location>
        <begin position="233"/>
        <end position="255"/>
    </location>
</feature>
<keyword evidence="2" id="KW-1133">Transmembrane helix</keyword>